<protein>
    <submittedName>
        <fullName evidence="1">Uncharacterized protein</fullName>
    </submittedName>
</protein>
<accession>A0A7J6FVJ5</accession>
<keyword evidence="2" id="KW-1185">Reference proteome</keyword>
<dbReference type="PANTHER" id="PTHR35762:SF2">
    <property type="entry name" value="TRANSMEMBRANE PROTEIN"/>
    <property type="match status" value="1"/>
</dbReference>
<dbReference type="PANTHER" id="PTHR35762">
    <property type="entry name" value="TRANSMEMBRANE PROTEIN"/>
    <property type="match status" value="1"/>
</dbReference>
<gene>
    <name evidence="1" type="ORF">G4B88_030052</name>
</gene>
<comment type="caution">
    <text evidence="1">The sequence shown here is derived from an EMBL/GenBank/DDBJ whole genome shotgun (WGS) entry which is preliminary data.</text>
</comment>
<evidence type="ECO:0000313" key="2">
    <source>
        <dbReference type="Proteomes" id="UP000583929"/>
    </source>
</evidence>
<proteinExistence type="predicted"/>
<dbReference type="AlphaFoldDB" id="A0A7J6FVJ5"/>
<dbReference type="EMBL" id="JAATIQ010000176">
    <property type="protein sequence ID" value="KAF4373709.1"/>
    <property type="molecule type" value="Genomic_DNA"/>
</dbReference>
<reference evidence="1 2" key="1">
    <citation type="journal article" date="2020" name="bioRxiv">
        <title>Sequence and annotation of 42 cannabis genomes reveals extensive copy number variation in cannabinoid synthesis and pathogen resistance genes.</title>
        <authorList>
            <person name="Mckernan K.J."/>
            <person name="Helbert Y."/>
            <person name="Kane L.T."/>
            <person name="Ebling H."/>
            <person name="Zhang L."/>
            <person name="Liu B."/>
            <person name="Eaton Z."/>
            <person name="Mclaughlin S."/>
            <person name="Kingan S."/>
            <person name="Baybayan P."/>
            <person name="Concepcion G."/>
            <person name="Jordan M."/>
            <person name="Riva A."/>
            <person name="Barbazuk W."/>
            <person name="Harkins T."/>
        </authorList>
    </citation>
    <scope>NUCLEOTIDE SEQUENCE [LARGE SCALE GENOMIC DNA]</scope>
    <source>
        <strain evidence="2">cv. Jamaican Lion 4</strain>
        <tissue evidence="1">Leaf</tissue>
    </source>
</reference>
<dbReference type="Proteomes" id="UP000583929">
    <property type="component" value="Unassembled WGS sequence"/>
</dbReference>
<evidence type="ECO:0000313" key="1">
    <source>
        <dbReference type="EMBL" id="KAF4373709.1"/>
    </source>
</evidence>
<name>A0A7J6FVJ5_CANSA</name>
<organism evidence="1 2">
    <name type="scientific">Cannabis sativa</name>
    <name type="common">Hemp</name>
    <name type="synonym">Marijuana</name>
    <dbReference type="NCBI Taxonomy" id="3483"/>
    <lineage>
        <taxon>Eukaryota</taxon>
        <taxon>Viridiplantae</taxon>
        <taxon>Streptophyta</taxon>
        <taxon>Embryophyta</taxon>
        <taxon>Tracheophyta</taxon>
        <taxon>Spermatophyta</taxon>
        <taxon>Magnoliopsida</taxon>
        <taxon>eudicotyledons</taxon>
        <taxon>Gunneridae</taxon>
        <taxon>Pentapetalae</taxon>
        <taxon>rosids</taxon>
        <taxon>fabids</taxon>
        <taxon>Rosales</taxon>
        <taxon>Cannabaceae</taxon>
        <taxon>Cannabis</taxon>
    </lineage>
</organism>
<sequence>MSKIFGSPYFLECEKSKPTKNESILKISYPAIDIYSEYVERSQNSCGRKRQRIISCRFHEEKKEVRETEMQMDENREGNKIVFNKKVTLELVEHKEEKHDQKFEIEEVIKEVEEAPNNDDKKEKNGEEECEELLTEELNKRVEEFLARINKQRLLEAI</sequence>